<dbReference type="OrthoDB" id="2564821at2"/>
<feature type="transmembrane region" description="Helical" evidence="1">
    <location>
        <begin position="212"/>
        <end position="232"/>
    </location>
</feature>
<keyword evidence="1" id="KW-0472">Membrane</keyword>
<dbReference type="AlphaFoldDB" id="A0A163JRM3"/>
<organism evidence="2 3">
    <name type="scientific">Paenibacillus glucanolyticus</name>
    <dbReference type="NCBI Taxonomy" id="59843"/>
    <lineage>
        <taxon>Bacteria</taxon>
        <taxon>Bacillati</taxon>
        <taxon>Bacillota</taxon>
        <taxon>Bacilli</taxon>
        <taxon>Bacillales</taxon>
        <taxon>Paenibacillaceae</taxon>
        <taxon>Paenibacillus</taxon>
    </lineage>
</organism>
<evidence type="ECO:0000313" key="2">
    <source>
        <dbReference type="EMBL" id="KZS46759.1"/>
    </source>
</evidence>
<evidence type="ECO:0000313" key="3">
    <source>
        <dbReference type="Proteomes" id="UP000076796"/>
    </source>
</evidence>
<sequence>MSLTEWMVDIFGSLNALVAVLLATAVFSGLYIYSASRLLGARKDSLARIRQSLSIYTRLAGPLGTVINRPTRTAIPEDLLIRLLQECKSADLLIRELHEQIDTFLSDRDESRLTTLHKLLNREIDRLMKERDELVGRLEKPGWGMGLWLLLKPAVPALSLGAAILWTAILVQELRQSSAWTNPEVWCLWLSSMIATISFYRLLMDSRRRSHGVIYTVLHLLILISALTNLIWIEASPYVLATQCLLYLAGFRVTATRQRRKRPYAGHPELMEQFLHPAGEYDPLIDSAGLTEPETVNSPLRSR</sequence>
<reference evidence="2" key="1">
    <citation type="journal article" date="2016" name="Genome Announc.">
        <title>Draft genomes of two strains of Paenibacillus glucanolyticus with capability to degrade lignocellulose.</title>
        <authorList>
            <person name="Mathews S.L."/>
            <person name="Pawlak J."/>
            <person name="Grunden A.M."/>
        </authorList>
    </citation>
    <scope>NUCLEOTIDE SEQUENCE [LARGE SCALE GENOMIC DNA]</scope>
    <source>
        <strain evidence="2">SLM1</strain>
    </source>
</reference>
<name>A0A163JRM3_9BACL</name>
<feature type="transmembrane region" description="Helical" evidence="1">
    <location>
        <begin position="147"/>
        <end position="171"/>
    </location>
</feature>
<dbReference type="RefSeq" id="WP_063478496.1">
    <property type="nucleotide sequence ID" value="NZ_CP147845.1"/>
</dbReference>
<accession>A0A163JRM3</accession>
<dbReference type="STRING" id="59843.A3958_12500"/>
<dbReference type="EMBL" id="LWMH01000001">
    <property type="protein sequence ID" value="KZS46759.1"/>
    <property type="molecule type" value="Genomic_DNA"/>
</dbReference>
<feature type="transmembrane region" description="Helical" evidence="1">
    <location>
        <begin position="238"/>
        <end position="255"/>
    </location>
</feature>
<evidence type="ECO:0000256" key="1">
    <source>
        <dbReference type="SAM" id="Phobius"/>
    </source>
</evidence>
<proteinExistence type="predicted"/>
<protein>
    <submittedName>
        <fullName evidence="2">Uncharacterized protein</fullName>
    </submittedName>
</protein>
<keyword evidence="1" id="KW-0812">Transmembrane</keyword>
<feature type="transmembrane region" description="Helical" evidence="1">
    <location>
        <begin position="183"/>
        <end position="200"/>
    </location>
</feature>
<keyword evidence="3" id="KW-1185">Reference proteome</keyword>
<dbReference type="Proteomes" id="UP000076796">
    <property type="component" value="Unassembled WGS sequence"/>
</dbReference>
<feature type="transmembrane region" description="Helical" evidence="1">
    <location>
        <begin position="12"/>
        <end position="33"/>
    </location>
</feature>
<gene>
    <name evidence="2" type="ORF">AWU65_12920</name>
</gene>
<comment type="caution">
    <text evidence="2">The sequence shown here is derived from an EMBL/GenBank/DDBJ whole genome shotgun (WGS) entry which is preliminary data.</text>
</comment>
<keyword evidence="1" id="KW-1133">Transmembrane helix</keyword>
<dbReference type="GeneID" id="97557892"/>